<evidence type="ECO:0000256" key="2">
    <source>
        <dbReference type="ARBA" id="ARBA00022723"/>
    </source>
</evidence>
<feature type="binding site" evidence="7">
    <location>
        <position position="15"/>
    </location>
    <ligand>
        <name>Mg(2+)</name>
        <dbReference type="ChEBI" id="CHEBI:18420"/>
    </ligand>
</feature>
<keyword evidence="9" id="KW-1185">Reference proteome</keyword>
<dbReference type="InterPro" id="IPR023214">
    <property type="entry name" value="HAD_sf"/>
</dbReference>
<dbReference type="RefSeq" id="XP_044549212.1">
    <property type="nucleotide sequence ID" value="XM_044693818.1"/>
</dbReference>
<dbReference type="InterPro" id="IPR006384">
    <property type="entry name" value="HAD_hydro_PyrdxlP_Pase-like"/>
</dbReference>
<dbReference type="Proteomes" id="UP000816034">
    <property type="component" value="Unassembled WGS sequence"/>
</dbReference>
<dbReference type="SUPFAM" id="SSF56784">
    <property type="entry name" value="HAD-like"/>
    <property type="match status" value="1"/>
</dbReference>
<protein>
    <submittedName>
        <fullName evidence="8">Uncharacterized protein</fullName>
    </submittedName>
</protein>
<keyword evidence="3" id="KW-0378">Hydrolase</keyword>
<proteinExistence type="predicted"/>
<sequence>MINNQPKLVFMFDFDHTLVDENTDTFIYDGLMPELHSFLKELRHSGYTWTETMRRIFEKLLTRFRIDQLTERMEKCPMDEKTVECLKEIKKRECEVNIISDSNEYFISTILKKRGVVDCVTHIHTNAIKMDTEKNTIDIIEYSIAHGKPHDCKSCPVNMCKGEIVLEIVNHHLGHPENITRMSYLFIVEMERMTFVLLNI</sequence>
<gene>
    <name evidence="8" type="ORF">C9374_004204</name>
</gene>
<feature type="binding site" evidence="6">
    <location>
        <position position="24"/>
    </location>
    <ligand>
        <name>substrate</name>
    </ligand>
</feature>
<keyword evidence="4 7" id="KW-0460">Magnesium</keyword>
<dbReference type="InterPro" id="IPR036412">
    <property type="entry name" value="HAD-like_sf"/>
</dbReference>
<evidence type="ECO:0000313" key="9">
    <source>
        <dbReference type="Proteomes" id="UP000816034"/>
    </source>
</evidence>
<evidence type="ECO:0000256" key="7">
    <source>
        <dbReference type="PIRSR" id="PIRSR031051-3"/>
    </source>
</evidence>
<dbReference type="GO" id="GO:0046872">
    <property type="term" value="F:metal ion binding"/>
    <property type="evidence" value="ECO:0007669"/>
    <property type="project" value="UniProtKB-KW"/>
</dbReference>
<dbReference type="Gene3D" id="3.40.50.1000">
    <property type="entry name" value="HAD superfamily/HAD-like"/>
    <property type="match status" value="1"/>
</dbReference>
<keyword evidence="2 7" id="KW-0479">Metal-binding</keyword>
<dbReference type="Pfam" id="PF06888">
    <property type="entry name" value="Put_Phosphatase"/>
    <property type="match status" value="1"/>
</dbReference>
<reference evidence="8 9" key="1">
    <citation type="journal article" date="2018" name="BMC Genomics">
        <title>The genome of Naegleria lovaniensis, the basis for a comparative approach to unravel pathogenicity factors of the human pathogenic amoeba N. fowleri.</title>
        <authorList>
            <person name="Liechti N."/>
            <person name="Schurch N."/>
            <person name="Bruggmann R."/>
            <person name="Wittwer M."/>
        </authorList>
    </citation>
    <scope>NUCLEOTIDE SEQUENCE [LARGE SCALE GENOMIC DNA]</scope>
    <source>
        <strain evidence="8 9">ATCC 30569</strain>
    </source>
</reference>
<evidence type="ECO:0000256" key="6">
    <source>
        <dbReference type="PIRSR" id="PIRSR031051-2"/>
    </source>
</evidence>
<evidence type="ECO:0000256" key="3">
    <source>
        <dbReference type="ARBA" id="ARBA00022801"/>
    </source>
</evidence>
<feature type="active site" description="Nucleophile" evidence="5">
    <location>
        <position position="13"/>
    </location>
</feature>
<organism evidence="8 9">
    <name type="scientific">Naegleria lovaniensis</name>
    <name type="common">Amoeba</name>
    <dbReference type="NCBI Taxonomy" id="51637"/>
    <lineage>
        <taxon>Eukaryota</taxon>
        <taxon>Discoba</taxon>
        <taxon>Heterolobosea</taxon>
        <taxon>Tetramitia</taxon>
        <taxon>Eutetramitia</taxon>
        <taxon>Vahlkampfiidae</taxon>
        <taxon>Naegleria</taxon>
    </lineage>
</organism>
<dbReference type="GO" id="GO:0016791">
    <property type="term" value="F:phosphatase activity"/>
    <property type="evidence" value="ECO:0007669"/>
    <property type="project" value="InterPro"/>
</dbReference>
<evidence type="ECO:0000256" key="5">
    <source>
        <dbReference type="PIRSR" id="PIRSR031051-1"/>
    </source>
</evidence>
<dbReference type="NCBIfam" id="TIGR01489">
    <property type="entry name" value="DKMTPPase-SF"/>
    <property type="match status" value="1"/>
</dbReference>
<feature type="binding site" evidence="7">
    <location>
        <position position="13"/>
    </location>
    <ligand>
        <name>Mg(2+)</name>
        <dbReference type="ChEBI" id="CHEBI:18420"/>
    </ligand>
</feature>
<accession>A0AA88GSV4</accession>
<comment type="cofactor">
    <cofactor evidence="1 7">
        <name>Mg(2+)</name>
        <dbReference type="ChEBI" id="CHEBI:18420"/>
    </cofactor>
</comment>
<dbReference type="AlphaFoldDB" id="A0AA88GSV4"/>
<dbReference type="PIRSF" id="PIRSF031051">
    <property type="entry name" value="PyrdxlP_Pase_PHOSPHO2"/>
    <property type="match status" value="1"/>
</dbReference>
<dbReference type="GeneID" id="68096659"/>
<dbReference type="PANTHER" id="PTHR20889:SF12">
    <property type="entry name" value="LP01149P"/>
    <property type="match status" value="1"/>
</dbReference>
<evidence type="ECO:0000256" key="1">
    <source>
        <dbReference type="ARBA" id="ARBA00001946"/>
    </source>
</evidence>
<evidence type="ECO:0000256" key="4">
    <source>
        <dbReference type="ARBA" id="ARBA00022842"/>
    </source>
</evidence>
<dbReference type="EMBL" id="PYSW02000020">
    <property type="protein sequence ID" value="KAG2383533.1"/>
    <property type="molecule type" value="Genomic_DNA"/>
</dbReference>
<dbReference type="InterPro" id="IPR016965">
    <property type="entry name" value="Pase_PHOSPHO-typ"/>
</dbReference>
<comment type="caution">
    <text evidence="8">The sequence shown here is derived from an EMBL/GenBank/DDBJ whole genome shotgun (WGS) entry which is preliminary data.</text>
</comment>
<evidence type="ECO:0000313" key="8">
    <source>
        <dbReference type="EMBL" id="KAG2383533.1"/>
    </source>
</evidence>
<feature type="active site" description="Proton donor" evidence="5">
    <location>
        <position position="15"/>
    </location>
</feature>
<dbReference type="PANTHER" id="PTHR20889">
    <property type="entry name" value="PHOSPHATASE, ORPHAN 1, 2"/>
    <property type="match status" value="1"/>
</dbReference>
<feature type="binding site" evidence="6">
    <location>
        <position position="101"/>
    </location>
    <ligand>
        <name>substrate</name>
    </ligand>
</feature>
<dbReference type="NCBIfam" id="TIGR01488">
    <property type="entry name" value="HAD-SF-IB"/>
    <property type="match status" value="1"/>
</dbReference>
<name>A0AA88GSV4_NAELO</name>